<feature type="binding site" description="in site B" evidence="5">
    <location>
        <begin position="135"/>
        <end position="138"/>
    </location>
    <ligand>
        <name>substrate</name>
    </ligand>
</feature>
<dbReference type="FunFam" id="1.20.200.10:FF:000001">
    <property type="entry name" value="Fumarate hydratase, mitochondrial"/>
    <property type="match status" value="1"/>
</dbReference>
<evidence type="ECO:0000256" key="3">
    <source>
        <dbReference type="ARBA" id="ARBA00022532"/>
    </source>
</evidence>
<keyword evidence="4 5" id="KW-0456">Lyase</keyword>
<protein>
    <recommendedName>
        <fullName evidence="5">Fumarate hydratase class II</fullName>
        <shortName evidence="5">Fumarase C</shortName>
        <ecNumber evidence="5">4.2.1.2</ecNumber>
    </recommendedName>
    <alternativeName>
        <fullName evidence="5">Aerobic fumarase</fullName>
    </alternativeName>
    <alternativeName>
        <fullName evidence="5">Iron-independent fumarase</fullName>
    </alternativeName>
</protein>
<gene>
    <name evidence="5" type="primary">fumC</name>
    <name evidence="8" type="ORF">SAMN06296416_101485</name>
</gene>
<comment type="miscellaneous">
    <text evidence="5">There are 2 substrate-binding sites: the catalytic A site, and the non-catalytic B site that may play a role in the transfer of substrate or product between the active site and the solvent. Alternatively, the B site may bind allosteric effectors.</text>
</comment>
<dbReference type="PRINTS" id="PR00149">
    <property type="entry name" value="FUMRATELYASE"/>
</dbReference>
<dbReference type="EMBL" id="OCND01000001">
    <property type="protein sequence ID" value="SOD51164.1"/>
    <property type="molecule type" value="Genomic_DNA"/>
</dbReference>
<feature type="active site" evidence="5">
    <location>
        <position position="324"/>
    </location>
</feature>
<dbReference type="CDD" id="cd01362">
    <property type="entry name" value="Fumarase_classII"/>
    <property type="match status" value="1"/>
</dbReference>
<keyword evidence="9" id="KW-1185">Reference proteome</keyword>
<proteinExistence type="inferred from homology"/>
<accession>A0A286CXQ9</accession>
<comment type="similarity">
    <text evidence="1 5">Belongs to the class-II fumarase/aspartase family. Fumarase subfamily.</text>
</comment>
<comment type="catalytic activity">
    <reaction evidence="5">
        <text>(S)-malate = fumarate + H2O</text>
        <dbReference type="Rhea" id="RHEA:12460"/>
        <dbReference type="ChEBI" id="CHEBI:15377"/>
        <dbReference type="ChEBI" id="CHEBI:15589"/>
        <dbReference type="ChEBI" id="CHEBI:29806"/>
        <dbReference type="EC" id="4.2.1.2"/>
    </reaction>
</comment>
<dbReference type="FunFam" id="1.10.40.30:FF:000002">
    <property type="entry name" value="Fumarate hydratase class II"/>
    <property type="match status" value="1"/>
</dbReference>
<dbReference type="PROSITE" id="PS00163">
    <property type="entry name" value="FUMARATE_LYASES"/>
    <property type="match status" value="1"/>
</dbReference>
<dbReference type="Gene3D" id="1.20.200.10">
    <property type="entry name" value="Fumarase/aspartase (Central domain)"/>
    <property type="match status" value="1"/>
</dbReference>
<feature type="domain" description="Fumarate lyase N-terminal" evidence="6">
    <location>
        <begin position="19"/>
        <end position="348"/>
    </location>
</feature>
<dbReference type="PRINTS" id="PR00145">
    <property type="entry name" value="ARGSUCLYASE"/>
</dbReference>
<keyword evidence="2 5" id="KW-0963">Cytoplasm</keyword>
<dbReference type="HAMAP" id="MF_00743">
    <property type="entry name" value="FumaraseC"/>
    <property type="match status" value="1"/>
</dbReference>
<dbReference type="Proteomes" id="UP000219374">
    <property type="component" value="Unassembled WGS sequence"/>
</dbReference>
<dbReference type="PANTHER" id="PTHR11444">
    <property type="entry name" value="ASPARTATEAMMONIA/ARGININOSUCCINATE/ADENYLOSUCCINATE LYASE"/>
    <property type="match status" value="1"/>
</dbReference>
<sequence length="479" mass="50106">MAEKQQRGRAYRTERDSMGELQVPAAALWGAQTQRAVQNFPVSGRPMPRGFIRALGLVKAAAAEVNAELGLLPKGIARAVRAAALEVAQGRHDGQFPVDVYQTGSGTSSNMNANEVIAALASHAAGKRRKGAAVHPNDHVNLGQSSNDVIPTAIRVSAQLAVVEDLLPALAHLRKTIDRRGKALAKVVKTGRTHLMDAMPLTFGQEFSAWSAQLASAEQRFADTLKRLRRLPLGGTAIGSGINADPRFGAKGAKALSALTGCKFESAGNKFEGLAAQDDAVELSGQLNALAVALIKIANDLRWMNSGPLAGLGEIELPALQPGSSIMPGKVNPVIPEATVMACAQVMGHHTAVTIAGQTGNFQLNVALPLIAVNLLDSIALLANVSRLLADSAIAGLKVREDRVREALDRNPILVTALNPAIGYEKGAAIAKQAYRQNRPVLEVAMEVTGLAETTLRPLLDPAVLARGGIHGKPGGGGG</sequence>
<feature type="domain" description="Fumarase C C-terminal" evidence="7">
    <location>
        <begin position="414"/>
        <end position="466"/>
    </location>
</feature>
<dbReference type="Pfam" id="PF00206">
    <property type="entry name" value="Lyase_1"/>
    <property type="match status" value="1"/>
</dbReference>
<evidence type="ECO:0000256" key="2">
    <source>
        <dbReference type="ARBA" id="ARBA00022490"/>
    </source>
</evidence>
<dbReference type="NCBIfam" id="NF008909">
    <property type="entry name" value="PRK12273.1"/>
    <property type="match status" value="1"/>
</dbReference>
<feature type="binding site" evidence="5">
    <location>
        <begin position="330"/>
        <end position="332"/>
    </location>
    <ligand>
        <name>substrate</name>
    </ligand>
</feature>
<feature type="binding site" evidence="5">
    <location>
        <position position="325"/>
    </location>
    <ligand>
        <name>substrate</name>
    </ligand>
</feature>
<dbReference type="GO" id="GO:0006099">
    <property type="term" value="P:tricarboxylic acid cycle"/>
    <property type="evidence" value="ECO:0007669"/>
    <property type="project" value="UniProtKB-UniRule"/>
</dbReference>
<comment type="pathway">
    <text evidence="5">Carbohydrate metabolism; tricarboxylic acid cycle; (S)-malate from fumarate: step 1/1.</text>
</comment>
<reference evidence="8 9" key="1">
    <citation type="submission" date="2017-09" db="EMBL/GenBank/DDBJ databases">
        <authorList>
            <person name="Ehlers B."/>
            <person name="Leendertz F.H."/>
        </authorList>
    </citation>
    <scope>NUCLEOTIDE SEQUENCE [LARGE SCALE GENOMIC DNA]</scope>
    <source>
        <strain evidence="8 9">CGMCC 1.10978</strain>
    </source>
</reference>
<name>A0A286CXQ9_9GAMM</name>
<keyword evidence="3 5" id="KW-0816">Tricarboxylic acid cycle</keyword>
<dbReference type="OrthoDB" id="9802809at2"/>
<feature type="binding site" evidence="5">
    <location>
        <begin position="105"/>
        <end position="107"/>
    </location>
    <ligand>
        <name>substrate</name>
    </ligand>
</feature>
<dbReference type="PANTHER" id="PTHR11444:SF22">
    <property type="entry name" value="FUMARATE HYDRATASE CLASS II"/>
    <property type="match status" value="1"/>
</dbReference>
<dbReference type="FunFam" id="1.10.275.10:FF:000001">
    <property type="entry name" value="Fumarate hydratase, mitochondrial"/>
    <property type="match status" value="1"/>
</dbReference>
<dbReference type="InterPro" id="IPR005677">
    <property type="entry name" value="Fum_hydII"/>
</dbReference>
<organism evidence="8 9">
    <name type="scientific">Pseudoxanthomonas wuyuanensis</name>
    <dbReference type="NCBI Taxonomy" id="1073196"/>
    <lineage>
        <taxon>Bacteria</taxon>
        <taxon>Pseudomonadati</taxon>
        <taxon>Pseudomonadota</taxon>
        <taxon>Gammaproteobacteria</taxon>
        <taxon>Lysobacterales</taxon>
        <taxon>Lysobacteraceae</taxon>
        <taxon>Pseudoxanthomonas</taxon>
    </lineage>
</organism>
<dbReference type="InterPro" id="IPR022761">
    <property type="entry name" value="Fumarate_lyase_N"/>
</dbReference>
<dbReference type="Gene3D" id="1.10.275.10">
    <property type="entry name" value="Fumarase/aspartase (N-terminal domain)"/>
    <property type="match status" value="1"/>
</dbReference>
<dbReference type="RefSeq" id="WP_097120269.1">
    <property type="nucleotide sequence ID" value="NZ_OCND01000001.1"/>
</dbReference>
<dbReference type="InterPro" id="IPR020557">
    <property type="entry name" value="Fumarate_lyase_CS"/>
</dbReference>
<evidence type="ECO:0000259" key="6">
    <source>
        <dbReference type="Pfam" id="PF00206"/>
    </source>
</evidence>
<comment type="subcellular location">
    <subcellularLocation>
        <location evidence="5">Cytoplasm</location>
    </subcellularLocation>
</comment>
<evidence type="ECO:0000313" key="8">
    <source>
        <dbReference type="EMBL" id="SOD51164.1"/>
    </source>
</evidence>
<dbReference type="InterPro" id="IPR008948">
    <property type="entry name" value="L-Aspartase-like"/>
</dbReference>
<evidence type="ECO:0000313" key="9">
    <source>
        <dbReference type="Proteomes" id="UP000219374"/>
    </source>
</evidence>
<evidence type="ECO:0000256" key="4">
    <source>
        <dbReference type="ARBA" id="ARBA00023239"/>
    </source>
</evidence>
<dbReference type="GO" id="GO:0006106">
    <property type="term" value="P:fumarate metabolic process"/>
    <property type="evidence" value="ECO:0007669"/>
    <property type="project" value="InterPro"/>
</dbReference>
<evidence type="ECO:0000256" key="5">
    <source>
        <dbReference type="HAMAP-Rule" id="MF_00743"/>
    </source>
</evidence>
<evidence type="ECO:0000259" key="7">
    <source>
        <dbReference type="Pfam" id="PF10415"/>
    </source>
</evidence>
<dbReference type="InterPro" id="IPR000362">
    <property type="entry name" value="Fumarate_lyase_fam"/>
</dbReference>
<dbReference type="GO" id="GO:0005737">
    <property type="term" value="C:cytoplasm"/>
    <property type="evidence" value="ECO:0007669"/>
    <property type="project" value="UniProtKB-SubCell"/>
</dbReference>
<dbReference type="UniPathway" id="UPA00223">
    <property type="reaction ID" value="UER01007"/>
</dbReference>
<evidence type="ECO:0000256" key="1">
    <source>
        <dbReference type="ARBA" id="ARBA00009084"/>
    </source>
</evidence>
<comment type="subunit">
    <text evidence="5">Homotetramer.</text>
</comment>
<dbReference type="GO" id="GO:0004333">
    <property type="term" value="F:fumarate hydratase activity"/>
    <property type="evidence" value="ECO:0007669"/>
    <property type="project" value="UniProtKB-UniRule"/>
</dbReference>
<dbReference type="EC" id="4.2.1.2" evidence="5"/>
<dbReference type="Gene3D" id="1.10.40.30">
    <property type="entry name" value="Fumarase/aspartase (C-terminal domain)"/>
    <property type="match status" value="1"/>
</dbReference>
<dbReference type="Pfam" id="PF10415">
    <property type="entry name" value="FumaraseC_C"/>
    <property type="match status" value="1"/>
</dbReference>
<dbReference type="SUPFAM" id="SSF48557">
    <property type="entry name" value="L-aspartase-like"/>
    <property type="match status" value="1"/>
</dbReference>
<dbReference type="InterPro" id="IPR024083">
    <property type="entry name" value="Fumarase/histidase_N"/>
</dbReference>
<comment type="function">
    <text evidence="5">Involved in the TCA cycle. Catalyzes the stereospecific interconversion of fumarate to L-malate.</text>
</comment>
<feature type="binding site" evidence="5">
    <location>
        <begin position="145"/>
        <end position="147"/>
    </location>
    <ligand>
        <name>substrate</name>
    </ligand>
</feature>
<dbReference type="AlphaFoldDB" id="A0A286CXQ9"/>
<feature type="site" description="Important for catalytic activity" evidence="5">
    <location>
        <position position="337"/>
    </location>
</feature>
<feature type="binding site" evidence="5">
    <location>
        <position position="193"/>
    </location>
    <ligand>
        <name>substrate</name>
    </ligand>
</feature>
<dbReference type="InterPro" id="IPR018951">
    <property type="entry name" value="Fumarase_C_C"/>
</dbReference>
<feature type="active site" description="Proton donor/acceptor" evidence="5">
    <location>
        <position position="194"/>
    </location>
</feature>